<feature type="compositionally biased region" description="Basic and acidic residues" evidence="1">
    <location>
        <begin position="62"/>
        <end position="74"/>
    </location>
</feature>
<sequence>MDALSPRRRADPSPARDQWRRGGCWAGAIRSMGAEIAPPPPPPRVSAVINGAAGRGVTRRSGMREPGDQGRRPEGSSTSVPRTAVPPGRGGRGDRLRLRGLG</sequence>
<dbReference type="Proteomes" id="UP000028990">
    <property type="component" value="Unassembled WGS sequence"/>
</dbReference>
<protein>
    <submittedName>
        <fullName evidence="2">Uncharacterized protein</fullName>
    </submittedName>
</protein>
<name>A0A091E4S8_FUKDA</name>
<evidence type="ECO:0000256" key="1">
    <source>
        <dbReference type="SAM" id="MobiDB-lite"/>
    </source>
</evidence>
<feature type="region of interest" description="Disordered" evidence="1">
    <location>
        <begin position="1"/>
        <end position="102"/>
    </location>
</feature>
<gene>
    <name evidence="2" type="ORF">H920_00211</name>
</gene>
<feature type="compositionally biased region" description="Basic and acidic residues" evidence="1">
    <location>
        <begin position="91"/>
        <end position="102"/>
    </location>
</feature>
<accession>A0A091E4S8</accession>
<keyword evidence="3" id="KW-1185">Reference proteome</keyword>
<dbReference type="EMBL" id="KN120539">
    <property type="protein sequence ID" value="KFO38367.1"/>
    <property type="molecule type" value="Genomic_DNA"/>
</dbReference>
<reference evidence="2 3" key="1">
    <citation type="submission" date="2013-11" db="EMBL/GenBank/DDBJ databases">
        <title>The Damaraland mole rat (Fukomys damarensis) genome and evolution of African mole rats.</title>
        <authorList>
            <person name="Gladyshev V.N."/>
            <person name="Fang X."/>
        </authorList>
    </citation>
    <scope>NUCLEOTIDE SEQUENCE [LARGE SCALE GENOMIC DNA]</scope>
    <source>
        <tissue evidence="2">Liver</tissue>
    </source>
</reference>
<proteinExistence type="predicted"/>
<evidence type="ECO:0000313" key="3">
    <source>
        <dbReference type="Proteomes" id="UP000028990"/>
    </source>
</evidence>
<organism evidence="2 3">
    <name type="scientific">Fukomys damarensis</name>
    <name type="common">Damaraland mole rat</name>
    <name type="synonym">Cryptomys damarensis</name>
    <dbReference type="NCBI Taxonomy" id="885580"/>
    <lineage>
        <taxon>Eukaryota</taxon>
        <taxon>Metazoa</taxon>
        <taxon>Chordata</taxon>
        <taxon>Craniata</taxon>
        <taxon>Vertebrata</taxon>
        <taxon>Euteleostomi</taxon>
        <taxon>Mammalia</taxon>
        <taxon>Eutheria</taxon>
        <taxon>Euarchontoglires</taxon>
        <taxon>Glires</taxon>
        <taxon>Rodentia</taxon>
        <taxon>Hystricomorpha</taxon>
        <taxon>Bathyergidae</taxon>
        <taxon>Fukomys</taxon>
    </lineage>
</organism>
<dbReference type="AlphaFoldDB" id="A0A091E4S8"/>
<evidence type="ECO:0000313" key="2">
    <source>
        <dbReference type="EMBL" id="KFO38367.1"/>
    </source>
</evidence>